<comment type="caution">
    <text evidence="3">The sequence shown here is derived from an EMBL/GenBank/DDBJ whole genome shotgun (WGS) entry which is preliminary data.</text>
</comment>
<feature type="compositionally biased region" description="Polar residues" evidence="2">
    <location>
        <begin position="18"/>
        <end position="27"/>
    </location>
</feature>
<sequence>MASLLSSLVDASKRAIPTSGTDASTTTPIPPRSDSGDVGEDWEALGLSPPSKALEKERDDDVVSLDGDGRTSEDALAEQRELEDLRARCKALEVEKETVRRERAEEDKRNSQRVRELEAHNASLSRERSWLAAERDALRDDVERLAADRGVDESRAQDLQNLLDGMRGENEALARAKEELQEETEALECHFTEELSALEARCKSLEKENLTLSETKEELTSAKETVVWLTDQLKTKTQEIEEHNECLRVLGTVVTGPDSCESLPGSSVFSDTTKRLYVELKKKQDEHTSARRRCVAMVTTRDLEARKLNGKVSQLTEELQKRDTELEELKATCASLQEKITVLETSKRELKERLERRKKRHDVVVEKLARYESLGRGEASKLP</sequence>
<feature type="region of interest" description="Disordered" evidence="2">
    <location>
        <begin position="1"/>
        <end position="79"/>
    </location>
</feature>
<feature type="coiled-coil region" evidence="1">
    <location>
        <begin position="156"/>
        <end position="225"/>
    </location>
</feature>
<proteinExistence type="predicted"/>
<accession>A0A5M3MMH0</accession>
<dbReference type="RefSeq" id="XP_007769227.1">
    <property type="nucleotide sequence ID" value="XM_007771037.1"/>
</dbReference>
<evidence type="ECO:0000256" key="1">
    <source>
        <dbReference type="SAM" id="Coils"/>
    </source>
</evidence>
<gene>
    <name evidence="3" type="ORF">CONPUDRAFT_90528</name>
</gene>
<evidence type="ECO:0000256" key="2">
    <source>
        <dbReference type="SAM" id="MobiDB-lite"/>
    </source>
</evidence>
<evidence type="ECO:0000313" key="4">
    <source>
        <dbReference type="Proteomes" id="UP000053558"/>
    </source>
</evidence>
<feature type="compositionally biased region" description="Basic and acidic residues" evidence="2">
    <location>
        <begin position="53"/>
        <end position="79"/>
    </location>
</feature>
<dbReference type="KEGG" id="cput:CONPUDRAFT_90528"/>
<dbReference type="AlphaFoldDB" id="A0A5M3MMH0"/>
<name>A0A5M3MMH0_CONPW</name>
<dbReference type="EMBL" id="JH711579">
    <property type="protein sequence ID" value="EIW80227.1"/>
    <property type="molecule type" value="Genomic_DNA"/>
</dbReference>
<keyword evidence="1" id="KW-0175">Coiled coil</keyword>
<dbReference type="Proteomes" id="UP000053558">
    <property type="component" value="Unassembled WGS sequence"/>
</dbReference>
<evidence type="ECO:0000313" key="3">
    <source>
        <dbReference type="EMBL" id="EIW80227.1"/>
    </source>
</evidence>
<keyword evidence="4" id="KW-1185">Reference proteome</keyword>
<protein>
    <submittedName>
        <fullName evidence="3">Uncharacterized protein</fullName>
    </submittedName>
</protein>
<reference evidence="4" key="1">
    <citation type="journal article" date="2012" name="Science">
        <title>The Paleozoic origin of enzymatic lignin decomposition reconstructed from 31 fungal genomes.</title>
        <authorList>
            <person name="Floudas D."/>
            <person name="Binder M."/>
            <person name="Riley R."/>
            <person name="Barry K."/>
            <person name="Blanchette R.A."/>
            <person name="Henrissat B."/>
            <person name="Martinez A.T."/>
            <person name="Otillar R."/>
            <person name="Spatafora J.W."/>
            <person name="Yadav J.S."/>
            <person name="Aerts A."/>
            <person name="Benoit I."/>
            <person name="Boyd A."/>
            <person name="Carlson A."/>
            <person name="Copeland A."/>
            <person name="Coutinho P.M."/>
            <person name="de Vries R.P."/>
            <person name="Ferreira P."/>
            <person name="Findley K."/>
            <person name="Foster B."/>
            <person name="Gaskell J."/>
            <person name="Glotzer D."/>
            <person name="Gorecki P."/>
            <person name="Heitman J."/>
            <person name="Hesse C."/>
            <person name="Hori C."/>
            <person name="Igarashi K."/>
            <person name="Jurgens J.A."/>
            <person name="Kallen N."/>
            <person name="Kersten P."/>
            <person name="Kohler A."/>
            <person name="Kuees U."/>
            <person name="Kumar T.K.A."/>
            <person name="Kuo A."/>
            <person name="LaButti K."/>
            <person name="Larrondo L.F."/>
            <person name="Lindquist E."/>
            <person name="Ling A."/>
            <person name="Lombard V."/>
            <person name="Lucas S."/>
            <person name="Lundell T."/>
            <person name="Martin R."/>
            <person name="McLaughlin D.J."/>
            <person name="Morgenstern I."/>
            <person name="Morin E."/>
            <person name="Murat C."/>
            <person name="Nagy L.G."/>
            <person name="Nolan M."/>
            <person name="Ohm R.A."/>
            <person name="Patyshakuliyeva A."/>
            <person name="Rokas A."/>
            <person name="Ruiz-Duenas F.J."/>
            <person name="Sabat G."/>
            <person name="Salamov A."/>
            <person name="Samejima M."/>
            <person name="Schmutz J."/>
            <person name="Slot J.C."/>
            <person name="St John F."/>
            <person name="Stenlid J."/>
            <person name="Sun H."/>
            <person name="Sun S."/>
            <person name="Syed K."/>
            <person name="Tsang A."/>
            <person name="Wiebenga A."/>
            <person name="Young D."/>
            <person name="Pisabarro A."/>
            <person name="Eastwood D.C."/>
            <person name="Martin F."/>
            <person name="Cullen D."/>
            <person name="Grigoriev I.V."/>
            <person name="Hibbett D.S."/>
        </authorList>
    </citation>
    <scope>NUCLEOTIDE SEQUENCE [LARGE SCALE GENOMIC DNA]</scope>
    <source>
        <strain evidence="4">RWD-64-598 SS2</strain>
    </source>
</reference>
<feature type="coiled-coil region" evidence="1">
    <location>
        <begin position="305"/>
        <end position="360"/>
    </location>
</feature>
<dbReference type="GeneID" id="19211394"/>
<feature type="region of interest" description="Disordered" evidence="2">
    <location>
        <begin position="96"/>
        <end position="116"/>
    </location>
</feature>
<organism evidence="3 4">
    <name type="scientific">Coniophora puteana (strain RWD-64-598)</name>
    <name type="common">Brown rot fungus</name>
    <dbReference type="NCBI Taxonomy" id="741705"/>
    <lineage>
        <taxon>Eukaryota</taxon>
        <taxon>Fungi</taxon>
        <taxon>Dikarya</taxon>
        <taxon>Basidiomycota</taxon>
        <taxon>Agaricomycotina</taxon>
        <taxon>Agaricomycetes</taxon>
        <taxon>Agaricomycetidae</taxon>
        <taxon>Boletales</taxon>
        <taxon>Coniophorineae</taxon>
        <taxon>Coniophoraceae</taxon>
        <taxon>Coniophora</taxon>
    </lineage>
</organism>